<reference evidence="1" key="2">
    <citation type="journal article" date="2015" name="Fish Shellfish Immunol.">
        <title>Early steps in the European eel (Anguilla anguilla)-Vibrio vulnificus interaction in the gills: Role of the RtxA13 toxin.</title>
        <authorList>
            <person name="Callol A."/>
            <person name="Pajuelo D."/>
            <person name="Ebbesson L."/>
            <person name="Teles M."/>
            <person name="MacKenzie S."/>
            <person name="Amaro C."/>
        </authorList>
    </citation>
    <scope>NUCLEOTIDE SEQUENCE</scope>
</reference>
<name>A0A0E9VC77_ANGAN</name>
<proteinExistence type="predicted"/>
<accession>A0A0E9VC77</accession>
<dbReference type="EMBL" id="GBXM01032915">
    <property type="protein sequence ID" value="JAH75662.1"/>
    <property type="molecule type" value="Transcribed_RNA"/>
</dbReference>
<protein>
    <submittedName>
        <fullName evidence="1">Uncharacterized protein</fullName>
    </submittedName>
</protein>
<reference evidence="1" key="1">
    <citation type="submission" date="2014-11" db="EMBL/GenBank/DDBJ databases">
        <authorList>
            <person name="Amaro Gonzalez C."/>
        </authorList>
    </citation>
    <scope>NUCLEOTIDE SEQUENCE</scope>
</reference>
<sequence length="11" mass="1222">MAIKHIAGERP</sequence>
<evidence type="ECO:0000313" key="1">
    <source>
        <dbReference type="EMBL" id="JAH75662.1"/>
    </source>
</evidence>
<organism evidence="1">
    <name type="scientific">Anguilla anguilla</name>
    <name type="common">European freshwater eel</name>
    <name type="synonym">Muraena anguilla</name>
    <dbReference type="NCBI Taxonomy" id="7936"/>
    <lineage>
        <taxon>Eukaryota</taxon>
        <taxon>Metazoa</taxon>
        <taxon>Chordata</taxon>
        <taxon>Craniata</taxon>
        <taxon>Vertebrata</taxon>
        <taxon>Euteleostomi</taxon>
        <taxon>Actinopterygii</taxon>
        <taxon>Neopterygii</taxon>
        <taxon>Teleostei</taxon>
        <taxon>Anguilliformes</taxon>
        <taxon>Anguillidae</taxon>
        <taxon>Anguilla</taxon>
    </lineage>
</organism>